<dbReference type="Proteomes" id="UP001620645">
    <property type="component" value="Unassembled WGS sequence"/>
</dbReference>
<evidence type="ECO:0000256" key="1">
    <source>
        <dbReference type="SAM" id="MobiDB-lite"/>
    </source>
</evidence>
<feature type="domain" description="Piezo non-specific cation channel cap" evidence="3">
    <location>
        <begin position="157"/>
        <end position="282"/>
    </location>
</feature>
<gene>
    <name evidence="4" type="ORF">niasHS_017253</name>
</gene>
<keyword evidence="2" id="KW-1133">Transmembrane helix</keyword>
<dbReference type="PANTHER" id="PTHR13167:SF25">
    <property type="entry name" value="PIEZO-TYPE MECHANOSENSITIVE ION CHANNEL COMPONENT"/>
    <property type="match status" value="1"/>
</dbReference>
<feature type="region of interest" description="Disordered" evidence="1">
    <location>
        <begin position="1"/>
        <end position="20"/>
    </location>
</feature>
<evidence type="ECO:0000256" key="2">
    <source>
        <dbReference type="SAM" id="Phobius"/>
    </source>
</evidence>
<name>A0ABD2I307_HETSC</name>
<dbReference type="PANTHER" id="PTHR13167">
    <property type="entry name" value="PIEZO-TYPE MECHANOSENSITIVE ION CHANNEL COMPONENT"/>
    <property type="match status" value="1"/>
</dbReference>
<feature type="compositionally biased region" description="Basic and acidic residues" evidence="1">
    <location>
        <begin position="1"/>
        <end position="19"/>
    </location>
</feature>
<keyword evidence="2" id="KW-0472">Membrane</keyword>
<dbReference type="EMBL" id="JBICCN010000365">
    <property type="protein sequence ID" value="KAL3073656.1"/>
    <property type="molecule type" value="Genomic_DNA"/>
</dbReference>
<sequence length="326" mass="37397">MNEHKLSDYESDRERDKNTMDFCDDDENKMLKKFEIMDEKPKIVRSKLALETINVKEPINELVVVERGEAKETVIKNMMSLPVIIVLILLVWSPIIAFALINAIGKVQSPDSVTLIASLEGYPPIYKMKVQGSDEIKNIEYAQLEELKKQFGDLTERIKNFNDGLGNRAQMAVAFINQYSHTDVLKVRFRPESEIPWQIPPDSLDALKAALNNNSTIKFNFHLEFIWPSPDGEKDPQKHSKTFTVDENSSVLHDIENNEQWANISNALPLYLFIPSQGEDQATRLLHLFSLKPNEANISRQNRAILATPGTSNNRIYLYPHKRARY</sequence>
<dbReference type="AlphaFoldDB" id="A0ABD2I307"/>
<proteinExistence type="predicted"/>
<organism evidence="4 5">
    <name type="scientific">Heterodera schachtii</name>
    <name type="common">Sugarbeet cyst nematode worm</name>
    <name type="synonym">Tylenchus schachtii</name>
    <dbReference type="NCBI Taxonomy" id="97005"/>
    <lineage>
        <taxon>Eukaryota</taxon>
        <taxon>Metazoa</taxon>
        <taxon>Ecdysozoa</taxon>
        <taxon>Nematoda</taxon>
        <taxon>Chromadorea</taxon>
        <taxon>Rhabditida</taxon>
        <taxon>Tylenchina</taxon>
        <taxon>Tylenchomorpha</taxon>
        <taxon>Tylenchoidea</taxon>
        <taxon>Heteroderidae</taxon>
        <taxon>Heteroderinae</taxon>
        <taxon>Heterodera</taxon>
    </lineage>
</organism>
<evidence type="ECO:0000313" key="5">
    <source>
        <dbReference type="Proteomes" id="UP001620645"/>
    </source>
</evidence>
<dbReference type="InterPro" id="IPR027272">
    <property type="entry name" value="Piezo"/>
</dbReference>
<comment type="caution">
    <text evidence="4">The sequence shown here is derived from an EMBL/GenBank/DDBJ whole genome shotgun (WGS) entry which is preliminary data.</text>
</comment>
<reference evidence="4 5" key="1">
    <citation type="submission" date="2024-10" db="EMBL/GenBank/DDBJ databases">
        <authorList>
            <person name="Kim D."/>
        </authorList>
    </citation>
    <scope>NUCLEOTIDE SEQUENCE [LARGE SCALE GENOMIC DNA]</scope>
    <source>
        <strain evidence="4">Taebaek</strain>
    </source>
</reference>
<evidence type="ECO:0000313" key="4">
    <source>
        <dbReference type="EMBL" id="KAL3073656.1"/>
    </source>
</evidence>
<feature type="transmembrane region" description="Helical" evidence="2">
    <location>
        <begin position="81"/>
        <end position="101"/>
    </location>
</feature>
<protein>
    <recommendedName>
        <fullName evidence="3">Piezo non-specific cation channel cap domain-containing protein</fullName>
    </recommendedName>
</protein>
<accession>A0ABD2I307</accession>
<keyword evidence="2" id="KW-0812">Transmembrane</keyword>
<evidence type="ECO:0000259" key="3">
    <source>
        <dbReference type="Pfam" id="PF12166"/>
    </source>
</evidence>
<dbReference type="InterPro" id="IPR031334">
    <property type="entry name" value="Piezo_cap_dom"/>
</dbReference>
<keyword evidence="5" id="KW-1185">Reference proteome</keyword>
<dbReference type="Pfam" id="PF12166">
    <property type="entry name" value="Piezo_cap"/>
    <property type="match status" value="1"/>
</dbReference>